<proteinExistence type="predicted"/>
<dbReference type="Proteomes" id="UP000054097">
    <property type="component" value="Unassembled WGS sequence"/>
</dbReference>
<gene>
    <name evidence="1" type="ORF">M408DRAFT_300889</name>
</gene>
<reference evidence="2" key="2">
    <citation type="submission" date="2015-01" db="EMBL/GenBank/DDBJ databases">
        <title>Evolutionary Origins and Diversification of the Mycorrhizal Mutualists.</title>
        <authorList>
            <consortium name="DOE Joint Genome Institute"/>
            <consortium name="Mycorrhizal Genomics Consortium"/>
            <person name="Kohler A."/>
            <person name="Kuo A."/>
            <person name="Nagy L.G."/>
            <person name="Floudas D."/>
            <person name="Copeland A."/>
            <person name="Barry K.W."/>
            <person name="Cichocki N."/>
            <person name="Veneault-Fourrey C."/>
            <person name="LaButti K."/>
            <person name="Lindquist E.A."/>
            <person name="Lipzen A."/>
            <person name="Lundell T."/>
            <person name="Morin E."/>
            <person name="Murat C."/>
            <person name="Riley R."/>
            <person name="Ohm R."/>
            <person name="Sun H."/>
            <person name="Tunlid A."/>
            <person name="Henrissat B."/>
            <person name="Grigoriev I.V."/>
            <person name="Hibbett D.S."/>
            <person name="Martin F."/>
        </authorList>
    </citation>
    <scope>NUCLEOTIDE SEQUENCE [LARGE SCALE GENOMIC DNA]</scope>
    <source>
        <strain evidence="2">MAFF 305830</strain>
    </source>
</reference>
<dbReference type="OrthoDB" id="3365698at2759"/>
<protein>
    <recommendedName>
        <fullName evidence="3">F-box domain-containing protein</fullName>
    </recommendedName>
</protein>
<dbReference type="EMBL" id="KN824371">
    <property type="protein sequence ID" value="KIM21822.1"/>
    <property type="molecule type" value="Genomic_DNA"/>
</dbReference>
<dbReference type="AlphaFoldDB" id="A0A0C2WWT3"/>
<evidence type="ECO:0000313" key="2">
    <source>
        <dbReference type="Proteomes" id="UP000054097"/>
    </source>
</evidence>
<evidence type="ECO:0000313" key="1">
    <source>
        <dbReference type="EMBL" id="KIM21822.1"/>
    </source>
</evidence>
<organism evidence="1 2">
    <name type="scientific">Serendipita vermifera MAFF 305830</name>
    <dbReference type="NCBI Taxonomy" id="933852"/>
    <lineage>
        <taxon>Eukaryota</taxon>
        <taxon>Fungi</taxon>
        <taxon>Dikarya</taxon>
        <taxon>Basidiomycota</taxon>
        <taxon>Agaricomycotina</taxon>
        <taxon>Agaricomycetes</taxon>
        <taxon>Sebacinales</taxon>
        <taxon>Serendipitaceae</taxon>
        <taxon>Serendipita</taxon>
    </lineage>
</organism>
<accession>A0A0C2WWT3</accession>
<name>A0A0C2WWT3_SERVB</name>
<sequence length="502" mass="56759">MSDSARSEVSDYTLPSFNDVPHIDIQGTGHRIREYPNNVLQRIFTYWHDLYAINQLGAVKGGHAYGEVGMYQTLEAPFLLASVCREFKVVMEESPELWTLVYVNFASGNERLIRRLRELLYFSKGEDLTIVFKDINLSAFSTQWYRDLFAILEPIKSRWVTVAASFVRSQDLEACWNLWPLNGSRVSNLRLWGSVDGGASRIPRGFLENSPSLTSLELRNVAWVHHHGRAAMRSVTRLCVGPSVDEVLGHSTVKELCASFPAIERFKLLAFETSIWTRHAEALPMSFGLTNLTHLTVSPIMLATSLQGFEARRVLPALMSVSIRFRQTDEELEGDEEMVEESARRDQDLAAVGAFLRGHAIRTLKLHGLDGGYKPSAVRTLMFEGMITKQLANLYLDQCSHQTTSYVEMALKRLTFRAMSPGGTSATRRSLSRGNSEGLVHLLPGLQYLHVFKCDDLNIGELPNWVRGAPRGFKDIVIRSSEVNEDKYEEAKLVLRQRRTMN</sequence>
<dbReference type="HOGENOM" id="CLU_543112_0_0_1"/>
<keyword evidence="2" id="KW-1185">Reference proteome</keyword>
<reference evidence="1 2" key="1">
    <citation type="submission" date="2014-04" db="EMBL/GenBank/DDBJ databases">
        <authorList>
            <consortium name="DOE Joint Genome Institute"/>
            <person name="Kuo A."/>
            <person name="Zuccaro A."/>
            <person name="Kohler A."/>
            <person name="Nagy L.G."/>
            <person name="Floudas D."/>
            <person name="Copeland A."/>
            <person name="Barry K.W."/>
            <person name="Cichocki N."/>
            <person name="Veneault-Fourrey C."/>
            <person name="LaButti K."/>
            <person name="Lindquist E.A."/>
            <person name="Lipzen A."/>
            <person name="Lundell T."/>
            <person name="Morin E."/>
            <person name="Murat C."/>
            <person name="Sun H."/>
            <person name="Tunlid A."/>
            <person name="Henrissat B."/>
            <person name="Grigoriev I.V."/>
            <person name="Hibbett D.S."/>
            <person name="Martin F."/>
            <person name="Nordberg H.P."/>
            <person name="Cantor M.N."/>
            <person name="Hua S.X."/>
        </authorList>
    </citation>
    <scope>NUCLEOTIDE SEQUENCE [LARGE SCALE GENOMIC DNA]</scope>
    <source>
        <strain evidence="1 2">MAFF 305830</strain>
    </source>
</reference>
<evidence type="ECO:0008006" key="3">
    <source>
        <dbReference type="Google" id="ProtNLM"/>
    </source>
</evidence>